<proteinExistence type="predicted"/>
<accession>A0A7G5GYL8</accession>
<dbReference type="InterPro" id="IPR012767">
    <property type="entry name" value="Trehalose_TreY"/>
</dbReference>
<dbReference type="GO" id="GO:0030980">
    <property type="term" value="P:alpha-glucan catabolic process"/>
    <property type="evidence" value="ECO:0007669"/>
    <property type="project" value="TreeGrafter"/>
</dbReference>
<dbReference type="Pfam" id="PF00128">
    <property type="entry name" value="Alpha-amylase"/>
    <property type="match status" value="1"/>
</dbReference>
<dbReference type="PANTHER" id="PTHR10357:SF216">
    <property type="entry name" value="MALTOOLIGOSYL TREHALOSE SYNTHASE-RELATED"/>
    <property type="match status" value="1"/>
</dbReference>
<dbReference type="NCBIfam" id="TIGR02401">
    <property type="entry name" value="trehalose_TreY"/>
    <property type="match status" value="1"/>
</dbReference>
<organism evidence="2 3">
    <name type="scientific">Spirosoma foliorum</name>
    <dbReference type="NCBI Taxonomy" id="2710596"/>
    <lineage>
        <taxon>Bacteria</taxon>
        <taxon>Pseudomonadati</taxon>
        <taxon>Bacteroidota</taxon>
        <taxon>Cytophagia</taxon>
        <taxon>Cytophagales</taxon>
        <taxon>Cytophagaceae</taxon>
        <taxon>Spirosoma</taxon>
    </lineage>
</organism>
<evidence type="ECO:0000313" key="2">
    <source>
        <dbReference type="EMBL" id="QMW03960.1"/>
    </source>
</evidence>
<dbReference type="SUPFAM" id="SSF51445">
    <property type="entry name" value="(Trans)glycosidases"/>
    <property type="match status" value="1"/>
</dbReference>
<dbReference type="InterPro" id="IPR017853">
    <property type="entry name" value="GH"/>
</dbReference>
<protein>
    <submittedName>
        <fullName evidence="2">Malto-oligosyltrehalose synthase</fullName>
    </submittedName>
</protein>
<dbReference type="CDD" id="cd11336">
    <property type="entry name" value="AmyAc_MTSase"/>
    <property type="match status" value="1"/>
</dbReference>
<dbReference type="Gene3D" id="3.30.750.90">
    <property type="match status" value="1"/>
</dbReference>
<evidence type="ECO:0000259" key="1">
    <source>
        <dbReference type="SMART" id="SM00642"/>
    </source>
</evidence>
<dbReference type="KEGG" id="sfol:H3H32_03095"/>
<sequence length="907" mass="105022">MINPISTYRVQFHKNFTFHDFERLIPYLNKLGIRTVYASPIFEAVPGSMHGYDAVNPDRINPEIGTEEQLKAISRQLQELGINWIQDIVPNHMALHPDNAWLMDVLEKGQRSVYASFFDIDWTSSVYEGRLMVPLLGANLAECISRGELSVAYQDKRFVLTYQDAIYPINLRSYKIILQADTDRVDESIQGLIQQFDKLDTIIEPEMYASFCAELQENLADLLKKPTVDDYLKSGLKAVNTNPALICQIADDQAYRLCYSGETEYQINYRRFFTVNNMICLNIQELVVFEHVHRYTKKLLESGLFQGLRIDHIDGLYDPSQYLDRLRELAGPNAYIVVEKILEQGEELLPYWPIQGATGYQYLSLLNNLLTQTRSQQAFTQFYRQLLGEKKHLHLELHDKKASILHEHMGGELTNLHQLLLDLNLIDTDQLKVVQPETLKAAIGEFLIWCPVYRYFGNDMPLDNQEAKAIRAILDQIRSRKPELISALDLLDDVLLIKPLTSEPDYNNRALHFYQRCMQFTGPLMAKGVEDTLMYTYNRFIGHDEVGDSPEFFGLAIADFHQKMCERQASWPLALSATSTHDTKRGEDVRSRLNVLTDLADEWIEEVNQWLRLNQPLDAPDRNDEYFIYQTLVGAYPMPGVDSANEQVDFADRLTEYLQKALREAKRYSSHADPNEVYEETTKTFAQTLLDQKRPFWTRFQAFHQRVADFGIINSLVQVVLKCTCPGIPDVYQGCELWDLSLVDPDNRRPVDFEQRQRWLDELILLEANDDLWPELWQNRYDARIKLWLLHRLLTERNQQPELFANGGYKPLLVEGFYKENVLAFARLYQQLWYVVVIPLGLASVCREQQVDAVSLDWKDTRLVLPADAPVHWENRLNKDKGKCQGGGIAIKELFTFLPLAVLKVDH</sequence>
<dbReference type="InterPro" id="IPR006047">
    <property type="entry name" value="GH13_cat_dom"/>
</dbReference>
<gene>
    <name evidence="2" type="primary">treY</name>
    <name evidence="2" type="ORF">H3H32_03095</name>
</gene>
<dbReference type="Gene3D" id="3.20.20.80">
    <property type="entry name" value="Glycosidases"/>
    <property type="match status" value="3"/>
</dbReference>
<dbReference type="SMART" id="SM00642">
    <property type="entry name" value="Aamy"/>
    <property type="match status" value="1"/>
</dbReference>
<dbReference type="AlphaFoldDB" id="A0A7G5GYL8"/>
<dbReference type="Gene3D" id="3.30.1590.10">
    <property type="entry name" value="Maltooligosyl trehalose synthase, domain 2"/>
    <property type="match status" value="1"/>
</dbReference>
<reference evidence="2 3" key="1">
    <citation type="submission" date="2020-07" db="EMBL/GenBank/DDBJ databases">
        <title>Spirosoma foliorum sp. nov., isolated from the leaves on the Nejang mountain Korea, Republic of.</title>
        <authorList>
            <person name="Ho H."/>
            <person name="Lee Y.-J."/>
            <person name="Nurcahyanto D.-A."/>
            <person name="Kim S.-G."/>
        </authorList>
    </citation>
    <scope>NUCLEOTIDE SEQUENCE [LARGE SCALE GENOMIC DNA]</scope>
    <source>
        <strain evidence="2 3">PL0136</strain>
    </source>
</reference>
<dbReference type="RefSeq" id="WP_182461216.1">
    <property type="nucleotide sequence ID" value="NZ_CP059732.1"/>
</dbReference>
<dbReference type="GO" id="GO:0047470">
    <property type="term" value="F:(1,4)-alpha-D-glucan 1-alpha-D-glucosylmutase activity"/>
    <property type="evidence" value="ECO:0007669"/>
    <property type="project" value="TreeGrafter"/>
</dbReference>
<keyword evidence="3" id="KW-1185">Reference proteome</keyword>
<feature type="domain" description="Glycosyl hydrolase family 13 catalytic" evidence="1">
    <location>
        <begin position="15"/>
        <end position="478"/>
    </location>
</feature>
<dbReference type="GO" id="GO:0005992">
    <property type="term" value="P:trehalose biosynthetic process"/>
    <property type="evidence" value="ECO:0007669"/>
    <property type="project" value="TreeGrafter"/>
</dbReference>
<dbReference type="EMBL" id="CP059732">
    <property type="protein sequence ID" value="QMW03960.1"/>
    <property type="molecule type" value="Genomic_DNA"/>
</dbReference>
<evidence type="ECO:0000313" key="3">
    <source>
        <dbReference type="Proteomes" id="UP000515369"/>
    </source>
</evidence>
<dbReference type="PANTHER" id="PTHR10357">
    <property type="entry name" value="ALPHA-AMYLASE FAMILY MEMBER"/>
    <property type="match status" value="1"/>
</dbReference>
<name>A0A7G5GYL8_9BACT</name>
<dbReference type="Proteomes" id="UP000515369">
    <property type="component" value="Chromosome"/>
</dbReference>